<sequence>MTSFYILLHKDGWVDGCFYCTVGLIWADGDCVFITPLQPPKNSSTSHHQVHFCRHQVLGLFRLSGMAETADVNEKQCTLPSPRVHADARLKQLCVTYPATAALRQAGSATARRRVQ</sequence>
<keyword evidence="2" id="KW-1185">Reference proteome</keyword>
<name>A0A9J6DJT1_RHIMP</name>
<evidence type="ECO:0000313" key="2">
    <source>
        <dbReference type="Proteomes" id="UP000821866"/>
    </source>
</evidence>
<gene>
    <name evidence="1" type="ORF">HPB51_022579</name>
</gene>
<dbReference type="AlphaFoldDB" id="A0A9J6DJT1"/>
<evidence type="ECO:0000313" key="1">
    <source>
        <dbReference type="EMBL" id="KAH8022182.1"/>
    </source>
</evidence>
<protein>
    <submittedName>
        <fullName evidence="1">Uncharacterized protein</fullName>
    </submittedName>
</protein>
<reference evidence="1" key="2">
    <citation type="submission" date="2021-09" db="EMBL/GenBank/DDBJ databases">
        <authorList>
            <person name="Jia N."/>
            <person name="Wang J."/>
            <person name="Shi W."/>
            <person name="Du L."/>
            <person name="Sun Y."/>
            <person name="Zhan W."/>
            <person name="Jiang J."/>
            <person name="Wang Q."/>
            <person name="Zhang B."/>
            <person name="Ji P."/>
            <person name="Sakyi L.B."/>
            <person name="Cui X."/>
            <person name="Yuan T."/>
            <person name="Jiang B."/>
            <person name="Yang W."/>
            <person name="Lam T.T.-Y."/>
            <person name="Chang Q."/>
            <person name="Ding S."/>
            <person name="Wang X."/>
            <person name="Zhu J."/>
            <person name="Ruan X."/>
            <person name="Zhao L."/>
            <person name="Wei J."/>
            <person name="Que T."/>
            <person name="Du C."/>
            <person name="Cheng J."/>
            <person name="Dai P."/>
            <person name="Han X."/>
            <person name="Huang E."/>
            <person name="Gao Y."/>
            <person name="Liu J."/>
            <person name="Shao H."/>
            <person name="Ye R."/>
            <person name="Li L."/>
            <person name="Wei W."/>
            <person name="Wang X."/>
            <person name="Wang C."/>
            <person name="Huo Q."/>
            <person name="Li W."/>
            <person name="Guo W."/>
            <person name="Chen H."/>
            <person name="Chen S."/>
            <person name="Zhou L."/>
            <person name="Zhou L."/>
            <person name="Ni X."/>
            <person name="Tian J."/>
            <person name="Zhou Y."/>
            <person name="Sheng Y."/>
            <person name="Liu T."/>
            <person name="Pan Y."/>
            <person name="Xia L."/>
            <person name="Li J."/>
            <person name="Zhao F."/>
            <person name="Cao W."/>
        </authorList>
    </citation>
    <scope>NUCLEOTIDE SEQUENCE</scope>
    <source>
        <strain evidence="1">Rmic-2018</strain>
        <tissue evidence="1">Larvae</tissue>
    </source>
</reference>
<reference evidence="1" key="1">
    <citation type="journal article" date="2020" name="Cell">
        <title>Large-Scale Comparative Analyses of Tick Genomes Elucidate Their Genetic Diversity and Vector Capacities.</title>
        <authorList>
            <consortium name="Tick Genome and Microbiome Consortium (TIGMIC)"/>
            <person name="Jia N."/>
            <person name="Wang J."/>
            <person name="Shi W."/>
            <person name="Du L."/>
            <person name="Sun Y."/>
            <person name="Zhan W."/>
            <person name="Jiang J.F."/>
            <person name="Wang Q."/>
            <person name="Zhang B."/>
            <person name="Ji P."/>
            <person name="Bell-Sakyi L."/>
            <person name="Cui X.M."/>
            <person name="Yuan T.T."/>
            <person name="Jiang B.G."/>
            <person name="Yang W.F."/>
            <person name="Lam T.T."/>
            <person name="Chang Q.C."/>
            <person name="Ding S.J."/>
            <person name="Wang X.J."/>
            <person name="Zhu J.G."/>
            <person name="Ruan X.D."/>
            <person name="Zhao L."/>
            <person name="Wei J.T."/>
            <person name="Ye R.Z."/>
            <person name="Que T.C."/>
            <person name="Du C.H."/>
            <person name="Zhou Y.H."/>
            <person name="Cheng J.X."/>
            <person name="Dai P.F."/>
            <person name="Guo W.B."/>
            <person name="Han X.H."/>
            <person name="Huang E.J."/>
            <person name="Li L.F."/>
            <person name="Wei W."/>
            <person name="Gao Y.C."/>
            <person name="Liu J.Z."/>
            <person name="Shao H.Z."/>
            <person name="Wang X."/>
            <person name="Wang C.C."/>
            <person name="Yang T.C."/>
            <person name="Huo Q.B."/>
            <person name="Li W."/>
            <person name="Chen H.Y."/>
            <person name="Chen S.E."/>
            <person name="Zhou L.G."/>
            <person name="Ni X.B."/>
            <person name="Tian J.H."/>
            <person name="Sheng Y."/>
            <person name="Liu T."/>
            <person name="Pan Y.S."/>
            <person name="Xia L.Y."/>
            <person name="Li J."/>
            <person name="Zhao F."/>
            <person name="Cao W.C."/>
        </authorList>
    </citation>
    <scope>NUCLEOTIDE SEQUENCE</scope>
    <source>
        <strain evidence="1">Rmic-2018</strain>
    </source>
</reference>
<dbReference type="Proteomes" id="UP000821866">
    <property type="component" value="Chromosome 7"/>
</dbReference>
<dbReference type="VEuPathDB" id="VectorBase:LOC119173507"/>
<proteinExistence type="predicted"/>
<organism evidence="1 2">
    <name type="scientific">Rhipicephalus microplus</name>
    <name type="common">Cattle tick</name>
    <name type="synonym">Boophilus microplus</name>
    <dbReference type="NCBI Taxonomy" id="6941"/>
    <lineage>
        <taxon>Eukaryota</taxon>
        <taxon>Metazoa</taxon>
        <taxon>Ecdysozoa</taxon>
        <taxon>Arthropoda</taxon>
        <taxon>Chelicerata</taxon>
        <taxon>Arachnida</taxon>
        <taxon>Acari</taxon>
        <taxon>Parasitiformes</taxon>
        <taxon>Ixodida</taxon>
        <taxon>Ixodoidea</taxon>
        <taxon>Ixodidae</taxon>
        <taxon>Rhipicephalinae</taxon>
        <taxon>Rhipicephalus</taxon>
        <taxon>Boophilus</taxon>
    </lineage>
</organism>
<comment type="caution">
    <text evidence="1">The sequence shown here is derived from an EMBL/GenBank/DDBJ whole genome shotgun (WGS) entry which is preliminary data.</text>
</comment>
<accession>A0A9J6DJT1</accession>
<dbReference type="EMBL" id="JABSTU010000009">
    <property type="protein sequence ID" value="KAH8022182.1"/>
    <property type="molecule type" value="Genomic_DNA"/>
</dbReference>